<feature type="domain" description="IclR-ED" evidence="5">
    <location>
        <begin position="68"/>
        <end position="251"/>
    </location>
</feature>
<keyword evidence="3" id="KW-0804">Transcription</keyword>
<reference evidence="7" key="2">
    <citation type="submission" date="2018-10" db="EMBL/GenBank/DDBJ databases">
        <authorList>
            <person name="Wang Y."/>
            <person name="Wang J."/>
            <person name="Yang X."/>
            <person name="Wang Z."/>
            <person name="Huang Y."/>
        </authorList>
    </citation>
    <scope>NUCLEOTIDE SEQUENCE [LARGE SCALE GENOMIC DNA]</scope>
    <source>
        <strain evidence="7">J015</strain>
    </source>
</reference>
<proteinExistence type="predicted"/>
<comment type="caution">
    <text evidence="6">The sequence shown here is derived from an EMBL/GenBank/DDBJ whole genome shotgun (WGS) entry which is preliminary data.</text>
</comment>
<dbReference type="InterPro" id="IPR036390">
    <property type="entry name" value="WH_DNA-bd_sf"/>
</dbReference>
<accession>A0A3B0FJE2</accession>
<protein>
    <submittedName>
        <fullName evidence="6">IclR family transcriptional regulator</fullName>
    </submittedName>
</protein>
<dbReference type="Pfam" id="PF01614">
    <property type="entry name" value="IclR_C"/>
    <property type="match status" value="1"/>
</dbReference>
<feature type="domain" description="HTH iclR-type" evidence="4">
    <location>
        <begin position="5"/>
        <end position="67"/>
    </location>
</feature>
<dbReference type="GO" id="GO:0045892">
    <property type="term" value="P:negative regulation of DNA-templated transcription"/>
    <property type="evidence" value="ECO:0007669"/>
    <property type="project" value="TreeGrafter"/>
</dbReference>
<dbReference type="GO" id="GO:0003677">
    <property type="term" value="F:DNA binding"/>
    <property type="evidence" value="ECO:0007669"/>
    <property type="project" value="UniProtKB-KW"/>
</dbReference>
<dbReference type="SMART" id="SM00346">
    <property type="entry name" value="HTH_ICLR"/>
    <property type="match status" value="1"/>
</dbReference>
<dbReference type="InterPro" id="IPR014757">
    <property type="entry name" value="Tscrpt_reg_IclR_C"/>
</dbReference>
<keyword evidence="1" id="KW-0805">Transcription regulation</keyword>
<dbReference type="PROSITE" id="PS51078">
    <property type="entry name" value="ICLR_ED"/>
    <property type="match status" value="1"/>
</dbReference>
<gene>
    <name evidence="6" type="ORF">D7Z96_19740</name>
</gene>
<dbReference type="InterPro" id="IPR036388">
    <property type="entry name" value="WH-like_DNA-bd_sf"/>
</dbReference>
<dbReference type="PANTHER" id="PTHR30136:SF2">
    <property type="entry name" value="TRANSCRIPTIONAL REGULATOR ICLR"/>
    <property type="match status" value="1"/>
</dbReference>
<evidence type="ECO:0000313" key="6">
    <source>
        <dbReference type="EMBL" id="RKO19975.1"/>
    </source>
</evidence>
<evidence type="ECO:0000256" key="1">
    <source>
        <dbReference type="ARBA" id="ARBA00023015"/>
    </source>
</evidence>
<dbReference type="InterPro" id="IPR029016">
    <property type="entry name" value="GAF-like_dom_sf"/>
</dbReference>
<name>A0A3B0FJE2_PSEPS</name>
<dbReference type="Pfam" id="PF09339">
    <property type="entry name" value="HTH_IclR"/>
    <property type="match status" value="1"/>
</dbReference>
<dbReference type="EMBL" id="RBNH01000029">
    <property type="protein sequence ID" value="RKO19975.1"/>
    <property type="molecule type" value="Genomic_DNA"/>
</dbReference>
<dbReference type="Proteomes" id="UP000273159">
    <property type="component" value="Unassembled WGS sequence"/>
</dbReference>
<dbReference type="SUPFAM" id="SSF46785">
    <property type="entry name" value="Winged helix' DNA-binding domain"/>
    <property type="match status" value="1"/>
</dbReference>
<dbReference type="Gene3D" id="1.10.10.10">
    <property type="entry name" value="Winged helix-like DNA-binding domain superfamily/Winged helix DNA-binding domain"/>
    <property type="match status" value="1"/>
</dbReference>
<dbReference type="SUPFAM" id="SSF55781">
    <property type="entry name" value="GAF domain-like"/>
    <property type="match status" value="1"/>
</dbReference>
<dbReference type="InterPro" id="IPR005471">
    <property type="entry name" value="Tscrpt_reg_IclR_N"/>
</dbReference>
<evidence type="ECO:0000259" key="4">
    <source>
        <dbReference type="PROSITE" id="PS51077"/>
    </source>
</evidence>
<evidence type="ECO:0000313" key="7">
    <source>
        <dbReference type="Proteomes" id="UP000273159"/>
    </source>
</evidence>
<dbReference type="PROSITE" id="PS51077">
    <property type="entry name" value="HTH_ICLR"/>
    <property type="match status" value="1"/>
</dbReference>
<keyword evidence="2" id="KW-0238">DNA-binding</keyword>
<organism evidence="6 7">
    <name type="scientific">Pseudarthrobacter phenanthrenivorans</name>
    <name type="common">Arthrobacter phenanthrenivorans</name>
    <dbReference type="NCBI Taxonomy" id="361575"/>
    <lineage>
        <taxon>Bacteria</taxon>
        <taxon>Bacillati</taxon>
        <taxon>Actinomycetota</taxon>
        <taxon>Actinomycetes</taxon>
        <taxon>Micrococcales</taxon>
        <taxon>Micrococcaceae</taxon>
        <taxon>Pseudarthrobacter</taxon>
    </lineage>
</organism>
<evidence type="ECO:0000256" key="2">
    <source>
        <dbReference type="ARBA" id="ARBA00023125"/>
    </source>
</evidence>
<dbReference type="AlphaFoldDB" id="A0A3B0FJE2"/>
<dbReference type="RefSeq" id="WP_120693673.1">
    <property type="nucleotide sequence ID" value="NZ_RBNH01000029.1"/>
</dbReference>
<evidence type="ECO:0000259" key="5">
    <source>
        <dbReference type="PROSITE" id="PS51078"/>
    </source>
</evidence>
<dbReference type="PANTHER" id="PTHR30136">
    <property type="entry name" value="HELIX-TURN-HELIX TRANSCRIPTIONAL REGULATOR, ICLR FAMILY"/>
    <property type="match status" value="1"/>
</dbReference>
<dbReference type="GO" id="GO:0003700">
    <property type="term" value="F:DNA-binding transcription factor activity"/>
    <property type="evidence" value="ECO:0007669"/>
    <property type="project" value="TreeGrafter"/>
</dbReference>
<reference evidence="6 7" key="1">
    <citation type="submission" date="2018-10" db="EMBL/GenBank/DDBJ databases">
        <title>Genome-guide identification and characterization of bacteria that degrade polycyclic aromatic hydrocarbons and resist hexavalent chromium simultaneously.</title>
        <authorList>
            <person name="Feng H."/>
        </authorList>
    </citation>
    <scope>NUCLEOTIDE SEQUENCE [LARGE SCALE GENOMIC DNA]</scope>
    <source>
        <strain evidence="6 7">J015</strain>
    </source>
</reference>
<evidence type="ECO:0000256" key="3">
    <source>
        <dbReference type="ARBA" id="ARBA00023163"/>
    </source>
</evidence>
<sequence length="252" mass="27214">MGRLTPALMRAFDILELLRDADNGLSASEIVEKTGLPRTTVHELLITMVERKYLRRDEAAGRFHLGIVTFQLGNAFAERLDLRSAALRVAQRVAAECDETVQAGILDGGHVVYLCKVDSTQAVRTIARTGGRLPANCTAIGKAMLAFLPKSVLSEMAQPGALTGLTPKSITDPAHFMEQMLEIQQTGVAFESGESNLDVSCVAAPVRDHAGVVRAAISISVPDMRWYQRSEQEWAELALDGARQLGSELGAA</sequence>
<dbReference type="InterPro" id="IPR050707">
    <property type="entry name" value="HTH_MetabolicPath_Reg"/>
</dbReference>
<dbReference type="Gene3D" id="3.30.450.40">
    <property type="match status" value="1"/>
</dbReference>